<evidence type="ECO:0000259" key="2">
    <source>
        <dbReference type="PROSITE" id="PS51832"/>
    </source>
</evidence>
<feature type="domain" description="HD-GYP" evidence="2">
    <location>
        <begin position="276"/>
        <end position="471"/>
    </location>
</feature>
<evidence type="ECO:0000259" key="1">
    <source>
        <dbReference type="PROSITE" id="PS51831"/>
    </source>
</evidence>
<keyword evidence="4" id="KW-1185">Reference proteome</keyword>
<proteinExistence type="predicted"/>
<dbReference type="Proteomes" id="UP000236728">
    <property type="component" value="Unassembled WGS sequence"/>
</dbReference>
<dbReference type="PANTHER" id="PTHR45228">
    <property type="entry name" value="CYCLIC DI-GMP PHOSPHODIESTERASE TM_0186-RELATED"/>
    <property type="match status" value="1"/>
</dbReference>
<sequence>MRQPTSAVLKMEVTKDPTLQEILVALSFALDLTEGAVPGHAIRCSLLGMRIALEAGVSRYDLPDLYHASLLKDVGCSSNSARFCAIVGGDDRAIKAGAKLSDWTKSIQDPATMKMLWKEVLPGAPAWRKAARLARMAITQQTNNRQVIEIRCDRGATIVRKLGLPNPVVLGVRHLDEHWDGGGYPDGLKKHDIPLISRLMLVAQHLDAFGMERGEQAAIDSLKERAGRWYDPSLVRAAQSLHKRDWLFQHCRASDPIEQAKAAILQAHPGGQTILSAPDIDNLCETFAWVVDAKSPFTFRHSVGVMDAAMAIGNTLGLSPQRMQVLRRAALLHDVGKLGISNTILDKPTRLTDEEFTLVKSHPRMSQEILGHIDAFQEIAVLAGEHHEKLDGSGYPNRLRAEDLSLESRLLAVADIYGALSEDRPYRAGLSPAQIQGIMDRDIPMKLDPVCYDALRSVMDDLAAANRTIQHIPDTSWSPEQGAYTDNYSEAYI</sequence>
<dbReference type="PANTHER" id="PTHR45228:SF5">
    <property type="entry name" value="CYCLIC DI-GMP PHOSPHODIESTERASE VC_1348-RELATED"/>
    <property type="match status" value="1"/>
</dbReference>
<dbReference type="InterPro" id="IPR052020">
    <property type="entry name" value="Cyclic_di-GMP/3'3'-cGAMP_PDE"/>
</dbReference>
<dbReference type="EMBL" id="FNVA01000001">
    <property type="protein sequence ID" value="SEF57056.1"/>
    <property type="molecule type" value="Genomic_DNA"/>
</dbReference>
<feature type="domain" description="HD" evidence="1">
    <location>
        <begin position="298"/>
        <end position="420"/>
    </location>
</feature>
<gene>
    <name evidence="3" type="ORF">SAMN05421819_0450</name>
</gene>
<dbReference type="SUPFAM" id="SSF109604">
    <property type="entry name" value="HD-domain/PDEase-like"/>
    <property type="match status" value="2"/>
</dbReference>
<evidence type="ECO:0000313" key="4">
    <source>
        <dbReference type="Proteomes" id="UP000236728"/>
    </source>
</evidence>
<protein>
    <submittedName>
        <fullName evidence="3">HD domain-containing protein</fullName>
    </submittedName>
</protein>
<dbReference type="PROSITE" id="PS51831">
    <property type="entry name" value="HD"/>
    <property type="match status" value="1"/>
</dbReference>
<reference evidence="3 4" key="1">
    <citation type="submission" date="2016-10" db="EMBL/GenBank/DDBJ databases">
        <authorList>
            <person name="de Groot N.N."/>
        </authorList>
    </citation>
    <scope>NUCLEOTIDE SEQUENCE [LARGE SCALE GENOMIC DNA]</scope>
    <source>
        <strain evidence="3 4">DSM 22489</strain>
    </source>
</reference>
<dbReference type="InterPro" id="IPR003607">
    <property type="entry name" value="HD/PDEase_dom"/>
</dbReference>
<dbReference type="InterPro" id="IPR037522">
    <property type="entry name" value="HD_GYP_dom"/>
</dbReference>
<dbReference type="InterPro" id="IPR006674">
    <property type="entry name" value="HD_domain"/>
</dbReference>
<dbReference type="PROSITE" id="PS51832">
    <property type="entry name" value="HD_GYP"/>
    <property type="match status" value="1"/>
</dbReference>
<name>A0A1H5T2N6_9BACT</name>
<dbReference type="Pfam" id="PF13487">
    <property type="entry name" value="HD_5"/>
    <property type="match status" value="2"/>
</dbReference>
<dbReference type="Gene3D" id="1.10.3210.10">
    <property type="entry name" value="Hypothetical protein af1432"/>
    <property type="match status" value="2"/>
</dbReference>
<dbReference type="AlphaFoldDB" id="A0A1H5T2N6"/>
<dbReference type="SMART" id="SM00471">
    <property type="entry name" value="HDc"/>
    <property type="match status" value="1"/>
</dbReference>
<accession>A0A1H5T2N6</accession>
<organism evidence="3 4">
    <name type="scientific">Bryocella elongata</name>
    <dbReference type="NCBI Taxonomy" id="863522"/>
    <lineage>
        <taxon>Bacteria</taxon>
        <taxon>Pseudomonadati</taxon>
        <taxon>Acidobacteriota</taxon>
        <taxon>Terriglobia</taxon>
        <taxon>Terriglobales</taxon>
        <taxon>Acidobacteriaceae</taxon>
        <taxon>Bryocella</taxon>
    </lineage>
</organism>
<evidence type="ECO:0000313" key="3">
    <source>
        <dbReference type="EMBL" id="SEF57056.1"/>
    </source>
</evidence>
<dbReference type="CDD" id="cd00077">
    <property type="entry name" value="HDc"/>
    <property type="match status" value="1"/>
</dbReference>